<organism evidence="1 2">
    <name type="scientific">Mycetocola lacteus</name>
    <dbReference type="NCBI Taxonomy" id="76637"/>
    <lineage>
        <taxon>Bacteria</taxon>
        <taxon>Bacillati</taxon>
        <taxon>Actinomycetota</taxon>
        <taxon>Actinomycetes</taxon>
        <taxon>Micrococcales</taxon>
        <taxon>Microbacteriaceae</taxon>
        <taxon>Mycetocola</taxon>
    </lineage>
</organism>
<evidence type="ECO:0000313" key="2">
    <source>
        <dbReference type="Proteomes" id="UP000269438"/>
    </source>
</evidence>
<proteinExistence type="predicted"/>
<dbReference type="RefSeq" id="WP_030149032.1">
    <property type="nucleotide sequence ID" value="NZ_RCUY01000014.1"/>
</dbReference>
<keyword evidence="2" id="KW-1185">Reference proteome</keyword>
<dbReference type="AlphaFoldDB" id="A0A3L7AJG2"/>
<comment type="caution">
    <text evidence="1">The sequence shown here is derived from an EMBL/GenBank/DDBJ whole genome shotgun (WGS) entry which is preliminary data.</text>
</comment>
<accession>A0A3L7AJG2</accession>
<reference evidence="1 2" key="1">
    <citation type="submission" date="2018-10" db="EMBL/GenBank/DDBJ databases">
        <authorList>
            <person name="Li J."/>
        </authorList>
    </citation>
    <scope>NUCLEOTIDE SEQUENCE [LARGE SCALE GENOMIC DNA]</scope>
    <source>
        <strain evidence="1 2">JCM 11654</strain>
    </source>
</reference>
<dbReference type="OrthoDB" id="1524817at2"/>
<evidence type="ECO:0008006" key="3">
    <source>
        <dbReference type="Google" id="ProtNLM"/>
    </source>
</evidence>
<gene>
    <name evidence="1" type="ORF">D9V34_15000</name>
</gene>
<protein>
    <recommendedName>
        <fullName evidence="3">Type II toxin-antitoxin system RelE/ParE family toxin</fullName>
    </recommendedName>
</protein>
<dbReference type="EMBL" id="RCUY01000014">
    <property type="protein sequence ID" value="RLP79850.1"/>
    <property type="molecule type" value="Genomic_DNA"/>
</dbReference>
<dbReference type="Proteomes" id="UP000269438">
    <property type="component" value="Unassembled WGS sequence"/>
</dbReference>
<sequence length="100" mass="11366">MAQKFELRYSEGCRRALEDLRGSPSMRKKRRRVELALEKLANDPLYPSLRSHKHVAVNDEDGVGVFGSYVEHHTPSAWRLLWRYGPGEGEITVLGVGPHP</sequence>
<evidence type="ECO:0000313" key="1">
    <source>
        <dbReference type="EMBL" id="RLP79850.1"/>
    </source>
</evidence>
<name>A0A3L7AJG2_9MICO</name>